<reference evidence="1 3" key="1">
    <citation type="journal article" date="2011" name="Nature">
        <title>The Medicago genome provides insight into the evolution of rhizobial symbioses.</title>
        <authorList>
            <person name="Young N.D."/>
            <person name="Debelle F."/>
            <person name="Oldroyd G.E."/>
            <person name="Geurts R."/>
            <person name="Cannon S.B."/>
            <person name="Udvardi M.K."/>
            <person name="Benedito V.A."/>
            <person name="Mayer K.F."/>
            <person name="Gouzy J."/>
            <person name="Schoof H."/>
            <person name="Van de Peer Y."/>
            <person name="Proost S."/>
            <person name="Cook D.R."/>
            <person name="Meyers B.C."/>
            <person name="Spannagl M."/>
            <person name="Cheung F."/>
            <person name="De Mita S."/>
            <person name="Krishnakumar V."/>
            <person name="Gundlach H."/>
            <person name="Zhou S."/>
            <person name="Mudge J."/>
            <person name="Bharti A.K."/>
            <person name="Murray J.D."/>
            <person name="Naoumkina M.A."/>
            <person name="Rosen B."/>
            <person name="Silverstein K.A."/>
            <person name="Tang H."/>
            <person name="Rombauts S."/>
            <person name="Zhao P.X."/>
            <person name="Zhou P."/>
            <person name="Barbe V."/>
            <person name="Bardou P."/>
            <person name="Bechner M."/>
            <person name="Bellec A."/>
            <person name="Berger A."/>
            <person name="Berges H."/>
            <person name="Bidwell S."/>
            <person name="Bisseling T."/>
            <person name="Choisne N."/>
            <person name="Couloux A."/>
            <person name="Denny R."/>
            <person name="Deshpande S."/>
            <person name="Dai X."/>
            <person name="Doyle J.J."/>
            <person name="Dudez A.M."/>
            <person name="Farmer A.D."/>
            <person name="Fouteau S."/>
            <person name="Franken C."/>
            <person name="Gibelin C."/>
            <person name="Gish J."/>
            <person name="Goldstein S."/>
            <person name="Gonzalez A.J."/>
            <person name="Green P.J."/>
            <person name="Hallab A."/>
            <person name="Hartog M."/>
            <person name="Hua A."/>
            <person name="Humphray S.J."/>
            <person name="Jeong D.H."/>
            <person name="Jing Y."/>
            <person name="Jocker A."/>
            <person name="Kenton S.M."/>
            <person name="Kim D.J."/>
            <person name="Klee K."/>
            <person name="Lai H."/>
            <person name="Lang C."/>
            <person name="Lin S."/>
            <person name="Macmil S.L."/>
            <person name="Magdelenat G."/>
            <person name="Matthews L."/>
            <person name="McCorrison J."/>
            <person name="Monaghan E.L."/>
            <person name="Mun J.H."/>
            <person name="Najar F.Z."/>
            <person name="Nicholson C."/>
            <person name="Noirot C."/>
            <person name="O'Bleness M."/>
            <person name="Paule C.R."/>
            <person name="Poulain J."/>
            <person name="Prion F."/>
            <person name="Qin B."/>
            <person name="Qu C."/>
            <person name="Retzel E.F."/>
            <person name="Riddle C."/>
            <person name="Sallet E."/>
            <person name="Samain S."/>
            <person name="Samson N."/>
            <person name="Sanders I."/>
            <person name="Saurat O."/>
            <person name="Scarpelli C."/>
            <person name="Schiex T."/>
            <person name="Segurens B."/>
            <person name="Severin A.J."/>
            <person name="Sherrier D.J."/>
            <person name="Shi R."/>
            <person name="Sims S."/>
            <person name="Singer S.R."/>
            <person name="Sinharoy S."/>
            <person name="Sterck L."/>
            <person name="Viollet A."/>
            <person name="Wang B.B."/>
            <person name="Wang K."/>
            <person name="Wang M."/>
            <person name="Wang X."/>
            <person name="Warfsmann J."/>
            <person name="Weissenbach J."/>
            <person name="White D.D."/>
            <person name="White J.D."/>
            <person name="Wiley G.B."/>
            <person name="Wincker P."/>
            <person name="Xing Y."/>
            <person name="Yang L."/>
            <person name="Yao Z."/>
            <person name="Ying F."/>
            <person name="Zhai J."/>
            <person name="Zhou L."/>
            <person name="Zuber A."/>
            <person name="Denarie J."/>
            <person name="Dixon R.A."/>
            <person name="May G.D."/>
            <person name="Schwartz D.C."/>
            <person name="Rogers J."/>
            <person name="Quetier F."/>
            <person name="Town C.D."/>
            <person name="Roe B.A."/>
        </authorList>
    </citation>
    <scope>NUCLEOTIDE SEQUENCE [LARGE SCALE GENOMIC DNA]</scope>
    <source>
        <strain evidence="1">A17</strain>
        <strain evidence="2 3">cv. Jemalong A17</strain>
    </source>
</reference>
<proteinExistence type="predicted"/>
<reference evidence="2" key="3">
    <citation type="submission" date="2015-04" db="UniProtKB">
        <authorList>
            <consortium name="EnsemblPlants"/>
        </authorList>
    </citation>
    <scope>IDENTIFICATION</scope>
    <source>
        <strain evidence="2">cv. Jemalong A17</strain>
    </source>
</reference>
<name>A0A072VKA3_MEDTR</name>
<protein>
    <submittedName>
        <fullName evidence="1 2">Uncharacterized protein</fullName>
    </submittedName>
</protein>
<evidence type="ECO:0000313" key="2">
    <source>
        <dbReference type="EnsemblPlants" id="KEH38585"/>
    </source>
</evidence>
<dbReference type="HOGENOM" id="CLU_3109391_0_0_1"/>
<gene>
    <name evidence="1" type="ordered locus">MTR_2g074955</name>
</gene>
<dbReference type="Proteomes" id="UP000002051">
    <property type="component" value="Chromosome 2"/>
</dbReference>
<evidence type="ECO:0000313" key="1">
    <source>
        <dbReference type="EMBL" id="KEH38585.1"/>
    </source>
</evidence>
<accession>A0A072VKA3</accession>
<dbReference type="EMBL" id="CM001218">
    <property type="protein sequence ID" value="KEH38585.1"/>
    <property type="molecule type" value="Genomic_DNA"/>
</dbReference>
<reference evidence="1 3" key="2">
    <citation type="journal article" date="2014" name="BMC Genomics">
        <title>An improved genome release (version Mt4.0) for the model legume Medicago truncatula.</title>
        <authorList>
            <person name="Tang H."/>
            <person name="Krishnakumar V."/>
            <person name="Bidwell S."/>
            <person name="Rosen B."/>
            <person name="Chan A."/>
            <person name="Zhou S."/>
            <person name="Gentzbittel L."/>
            <person name="Childs K.L."/>
            <person name="Yandell M."/>
            <person name="Gundlach H."/>
            <person name="Mayer K.F."/>
            <person name="Schwartz D.C."/>
            <person name="Town C.D."/>
        </authorList>
    </citation>
    <scope>GENOME REANNOTATION</scope>
    <source>
        <strain evidence="1">A17</strain>
        <strain evidence="2 3">cv. Jemalong A17</strain>
    </source>
</reference>
<sequence>MVRDEEAEVAGPYKVHVSGYIARGFRDVLVVDAYELESLWDLYAINVIMIS</sequence>
<keyword evidence="3" id="KW-1185">Reference proteome</keyword>
<dbReference type="AlphaFoldDB" id="A0A072VKA3"/>
<organism evidence="1 3">
    <name type="scientific">Medicago truncatula</name>
    <name type="common">Barrel medic</name>
    <name type="synonym">Medicago tribuloides</name>
    <dbReference type="NCBI Taxonomy" id="3880"/>
    <lineage>
        <taxon>Eukaryota</taxon>
        <taxon>Viridiplantae</taxon>
        <taxon>Streptophyta</taxon>
        <taxon>Embryophyta</taxon>
        <taxon>Tracheophyta</taxon>
        <taxon>Spermatophyta</taxon>
        <taxon>Magnoliopsida</taxon>
        <taxon>eudicotyledons</taxon>
        <taxon>Gunneridae</taxon>
        <taxon>Pentapetalae</taxon>
        <taxon>rosids</taxon>
        <taxon>fabids</taxon>
        <taxon>Fabales</taxon>
        <taxon>Fabaceae</taxon>
        <taxon>Papilionoideae</taxon>
        <taxon>50 kb inversion clade</taxon>
        <taxon>NPAAA clade</taxon>
        <taxon>Hologalegina</taxon>
        <taxon>IRL clade</taxon>
        <taxon>Trifolieae</taxon>
        <taxon>Medicago</taxon>
    </lineage>
</organism>
<evidence type="ECO:0000313" key="3">
    <source>
        <dbReference type="Proteomes" id="UP000002051"/>
    </source>
</evidence>
<dbReference type="EnsemblPlants" id="KEH38585">
    <property type="protein sequence ID" value="KEH38585"/>
    <property type="gene ID" value="MTR_2g074955"/>
</dbReference>